<keyword evidence="2" id="KW-0805">Transcription regulation</keyword>
<keyword evidence="8" id="KW-1185">Reference proteome</keyword>
<comment type="caution">
    <text evidence="7">The sequence shown here is derived from an EMBL/GenBank/DDBJ whole genome shotgun (WGS) entry which is preliminary data.</text>
</comment>
<feature type="domain" description="HTH tetR-type" evidence="6">
    <location>
        <begin position="11"/>
        <end position="71"/>
    </location>
</feature>
<dbReference type="Pfam" id="PF00440">
    <property type="entry name" value="TetR_N"/>
    <property type="match status" value="1"/>
</dbReference>
<dbReference type="InterPro" id="IPR009057">
    <property type="entry name" value="Homeodomain-like_sf"/>
</dbReference>
<protein>
    <submittedName>
        <fullName evidence="7">TetR family transcriptional regulator</fullName>
    </submittedName>
</protein>
<dbReference type="EMBL" id="LDSL01000027">
    <property type="protein sequence ID" value="KTT26518.1"/>
    <property type="molecule type" value="Genomic_DNA"/>
</dbReference>
<keyword evidence="4" id="KW-0804">Transcription</keyword>
<keyword evidence="1" id="KW-0678">Repressor</keyword>
<evidence type="ECO:0000256" key="2">
    <source>
        <dbReference type="ARBA" id="ARBA00023015"/>
    </source>
</evidence>
<feature type="DNA-binding region" description="H-T-H motif" evidence="5">
    <location>
        <begin position="34"/>
        <end position="53"/>
    </location>
</feature>
<evidence type="ECO:0000256" key="1">
    <source>
        <dbReference type="ARBA" id="ARBA00022491"/>
    </source>
</evidence>
<dbReference type="InterPro" id="IPR036271">
    <property type="entry name" value="Tet_transcr_reg_TetR-rel_C_sf"/>
</dbReference>
<reference evidence="7 8" key="1">
    <citation type="journal article" date="2016" name="Front. Microbiol.">
        <title>Genomic Resource of Rice Seed Associated Bacteria.</title>
        <authorList>
            <person name="Midha S."/>
            <person name="Bansal K."/>
            <person name="Sharma S."/>
            <person name="Kumar N."/>
            <person name="Patil P.P."/>
            <person name="Chaudhry V."/>
            <person name="Patil P.B."/>
        </authorList>
    </citation>
    <scope>NUCLEOTIDE SEQUENCE [LARGE SCALE GENOMIC DNA]</scope>
    <source>
        <strain evidence="7 8">NS331</strain>
    </source>
</reference>
<dbReference type="PROSITE" id="PS01081">
    <property type="entry name" value="HTH_TETR_1"/>
    <property type="match status" value="1"/>
</dbReference>
<name>A0A147H997_9BURK</name>
<dbReference type="OrthoDB" id="270177at2"/>
<sequence>MQKSTPGRPREFDDTAVVEAAMDVFWSRGYEGASAQELCERTGLGRGSLYNAFGSKQKLYHRALTLYQEQGIQAQAQILNGRGTVRERLQALMDWGIAHDLGPARGRGCMALFAALDRAGKDPEVAEIARVYVQRLEQVLCHLFAVGQRSGELPSVRSALEMARGFVGSYYGLRVLGQSMPDRGFLRDATAGILASFGAGDERLG</sequence>
<dbReference type="GO" id="GO:0003677">
    <property type="term" value="F:DNA binding"/>
    <property type="evidence" value="ECO:0007669"/>
    <property type="project" value="UniProtKB-UniRule"/>
</dbReference>
<dbReference type="PRINTS" id="PR00455">
    <property type="entry name" value="HTHTETR"/>
</dbReference>
<dbReference type="PANTHER" id="PTHR47506:SF10">
    <property type="entry name" value="TRANSCRIPTIONAL REGULATORY PROTEIN"/>
    <property type="match status" value="1"/>
</dbReference>
<dbReference type="PROSITE" id="PS50977">
    <property type="entry name" value="HTH_TETR_2"/>
    <property type="match status" value="1"/>
</dbReference>
<dbReference type="PATRIC" id="fig|433924.3.peg.2524"/>
<dbReference type="PANTHER" id="PTHR47506">
    <property type="entry name" value="TRANSCRIPTIONAL REGULATORY PROTEIN"/>
    <property type="match status" value="1"/>
</dbReference>
<accession>A0A147H997</accession>
<proteinExistence type="predicted"/>
<dbReference type="Gene3D" id="1.10.10.60">
    <property type="entry name" value="Homeodomain-like"/>
    <property type="match status" value="1"/>
</dbReference>
<dbReference type="InterPro" id="IPR023772">
    <property type="entry name" value="DNA-bd_HTH_TetR-type_CS"/>
</dbReference>
<dbReference type="InterPro" id="IPR001647">
    <property type="entry name" value="HTH_TetR"/>
</dbReference>
<dbReference type="SUPFAM" id="SSF48498">
    <property type="entry name" value="Tetracyclin repressor-like, C-terminal domain"/>
    <property type="match status" value="1"/>
</dbReference>
<evidence type="ECO:0000256" key="5">
    <source>
        <dbReference type="PROSITE-ProRule" id="PRU00335"/>
    </source>
</evidence>
<evidence type="ECO:0000256" key="3">
    <source>
        <dbReference type="ARBA" id="ARBA00023125"/>
    </source>
</evidence>
<evidence type="ECO:0000256" key="4">
    <source>
        <dbReference type="ARBA" id="ARBA00023163"/>
    </source>
</evidence>
<gene>
    <name evidence="7" type="ORF">NS331_03605</name>
</gene>
<organism evidence="7 8">
    <name type="scientific">Pseudacidovorax intermedius</name>
    <dbReference type="NCBI Taxonomy" id="433924"/>
    <lineage>
        <taxon>Bacteria</taxon>
        <taxon>Pseudomonadati</taxon>
        <taxon>Pseudomonadota</taxon>
        <taxon>Betaproteobacteria</taxon>
        <taxon>Burkholderiales</taxon>
        <taxon>Comamonadaceae</taxon>
        <taxon>Pseudacidovorax</taxon>
    </lineage>
</organism>
<dbReference type="AlphaFoldDB" id="A0A147H997"/>
<dbReference type="Proteomes" id="UP000072741">
    <property type="component" value="Unassembled WGS sequence"/>
</dbReference>
<dbReference type="RefSeq" id="WP_058640645.1">
    <property type="nucleotide sequence ID" value="NZ_LDSL01000027.1"/>
</dbReference>
<dbReference type="Gene3D" id="1.10.357.10">
    <property type="entry name" value="Tetracycline Repressor, domain 2"/>
    <property type="match status" value="1"/>
</dbReference>
<dbReference type="SUPFAM" id="SSF46689">
    <property type="entry name" value="Homeodomain-like"/>
    <property type="match status" value="1"/>
</dbReference>
<keyword evidence="3 5" id="KW-0238">DNA-binding</keyword>
<evidence type="ECO:0000259" key="6">
    <source>
        <dbReference type="PROSITE" id="PS50977"/>
    </source>
</evidence>
<evidence type="ECO:0000313" key="8">
    <source>
        <dbReference type="Proteomes" id="UP000072741"/>
    </source>
</evidence>
<evidence type="ECO:0000313" key="7">
    <source>
        <dbReference type="EMBL" id="KTT26518.1"/>
    </source>
</evidence>